<dbReference type="Pfam" id="PF01048">
    <property type="entry name" value="PNP_UDP_1"/>
    <property type="match status" value="1"/>
</dbReference>
<dbReference type="PANTHER" id="PTHR37822:SF2">
    <property type="entry name" value="SPORE PHOTOPRODUCT LYASE"/>
    <property type="match status" value="1"/>
</dbReference>
<sequence length="291" mass="33585">MSREFLLAQILCDLERGAKMVFIATALYIEAKPIIEYYDLKKDVENRYFQVFKNEEITLIVTGIGKINSSIAVSHAATKYSCDFDDYIINIGICGSKDSNDKLGSIYLINKIIDNETKKNYIPDVLINHFFEESDIETFNYVVNDATLMSAKLCDMEASGFYQAASKYFETHRIYLLKIVSDNVSLSAVSKETVYNLIKNTIEEISKFIEIVKTSFKKTEIFSPQEKDIIDFLSQTLKLTASQRQIFYKACLHYKVRKGENITFLKDFYDISVNNKEERKRAFAQILAHLR</sequence>
<accession>A0A097AUN5</accession>
<keyword evidence="3" id="KW-1185">Reference proteome</keyword>
<dbReference type="GO" id="GO:1904047">
    <property type="term" value="F:S-adenosyl-L-methionine binding"/>
    <property type="evidence" value="ECO:0007669"/>
    <property type="project" value="TreeGrafter"/>
</dbReference>
<dbReference type="GO" id="GO:0009116">
    <property type="term" value="P:nucleoside metabolic process"/>
    <property type="evidence" value="ECO:0007669"/>
    <property type="project" value="InterPro"/>
</dbReference>
<dbReference type="HOGENOM" id="CLU_082375_0_0_9"/>
<dbReference type="SUPFAM" id="SSF53167">
    <property type="entry name" value="Purine and uridine phosphorylases"/>
    <property type="match status" value="1"/>
</dbReference>
<gene>
    <name evidence="2" type="ORF">TKV_c23860</name>
</gene>
<dbReference type="InterPro" id="IPR049539">
    <property type="entry name" value="SPL"/>
</dbReference>
<dbReference type="GO" id="GO:0051539">
    <property type="term" value="F:4 iron, 4 sulfur cluster binding"/>
    <property type="evidence" value="ECO:0007669"/>
    <property type="project" value="TreeGrafter"/>
</dbReference>
<protein>
    <recommendedName>
        <fullName evidence="1">Nucleoside phosphorylase domain-containing protein</fullName>
    </recommendedName>
</protein>
<dbReference type="STRING" id="2325.TKV_c23860"/>
<dbReference type="Gene3D" id="3.40.50.1580">
    <property type="entry name" value="Nucleoside phosphorylase domain"/>
    <property type="match status" value="1"/>
</dbReference>
<name>A0A097AUN5_THEKI</name>
<proteinExistence type="predicted"/>
<dbReference type="Proteomes" id="UP000029669">
    <property type="component" value="Chromosome"/>
</dbReference>
<dbReference type="EMBL" id="CP009170">
    <property type="protein sequence ID" value="AIS53508.1"/>
    <property type="molecule type" value="Genomic_DNA"/>
</dbReference>
<evidence type="ECO:0000259" key="1">
    <source>
        <dbReference type="Pfam" id="PF01048"/>
    </source>
</evidence>
<dbReference type="PANTHER" id="PTHR37822">
    <property type="entry name" value="SPORE PHOTOPRODUCT LYASE-RELATED"/>
    <property type="match status" value="1"/>
</dbReference>
<dbReference type="AlphaFoldDB" id="A0A097AUN5"/>
<evidence type="ECO:0000313" key="3">
    <source>
        <dbReference type="Proteomes" id="UP000029669"/>
    </source>
</evidence>
<organism evidence="2 3">
    <name type="scientific">Thermoanaerobacter kivui</name>
    <name type="common">Acetogenium kivui</name>
    <dbReference type="NCBI Taxonomy" id="2325"/>
    <lineage>
        <taxon>Bacteria</taxon>
        <taxon>Bacillati</taxon>
        <taxon>Bacillota</taxon>
        <taxon>Clostridia</taxon>
        <taxon>Thermoanaerobacterales</taxon>
        <taxon>Thermoanaerobacteraceae</taxon>
        <taxon>Thermoanaerobacter</taxon>
    </lineage>
</organism>
<dbReference type="InterPro" id="IPR035994">
    <property type="entry name" value="Nucleoside_phosphorylase_sf"/>
</dbReference>
<dbReference type="GO" id="GO:0003913">
    <property type="term" value="F:DNA photolyase activity"/>
    <property type="evidence" value="ECO:0007669"/>
    <property type="project" value="TreeGrafter"/>
</dbReference>
<dbReference type="GO" id="GO:0042601">
    <property type="term" value="C:endospore-forming forespore"/>
    <property type="evidence" value="ECO:0007669"/>
    <property type="project" value="TreeGrafter"/>
</dbReference>
<dbReference type="eggNOG" id="COG0775">
    <property type="taxonomic scope" value="Bacteria"/>
</dbReference>
<reference evidence="3" key="1">
    <citation type="journal article" date="2015" name="Genome Announc.">
        <title>Whole-Genome Sequences of 80 Environmental and Clinical Isolates of Burkholderia pseudomallei.</title>
        <authorList>
            <person name="Johnson S.L."/>
            <person name="Baker A.L."/>
            <person name="Chain P.S."/>
            <person name="Currie B.J."/>
            <person name="Daligault H.E."/>
            <person name="Davenport K.W."/>
            <person name="Davis C.B."/>
            <person name="Inglis T.J."/>
            <person name="Kaestli M."/>
            <person name="Koren S."/>
            <person name="Mayo M."/>
            <person name="Merritt A.J."/>
            <person name="Price E.P."/>
            <person name="Sarovich D.S."/>
            <person name="Warner J."/>
            <person name="Rosovitz M.J."/>
        </authorList>
    </citation>
    <scope>NUCLEOTIDE SEQUENCE [LARGE SCALE GENOMIC DNA]</scope>
    <source>
        <strain evidence="3">DSM 2030</strain>
    </source>
</reference>
<dbReference type="KEGG" id="tki:TKV_c23860"/>
<feature type="domain" description="Nucleoside phosphorylase" evidence="1">
    <location>
        <begin position="46"/>
        <end position="120"/>
    </location>
</feature>
<dbReference type="InterPro" id="IPR000845">
    <property type="entry name" value="Nucleoside_phosphorylase_d"/>
</dbReference>
<evidence type="ECO:0000313" key="2">
    <source>
        <dbReference type="EMBL" id="AIS53508.1"/>
    </source>
</evidence>